<keyword evidence="5" id="KW-0804">Transcription</keyword>
<sequence length="134" mass="15060">MAVPDAARGVAPTCIDLSRLRKSSLKRYKRHFKISMSVSNPSKAELVAAVSSHFAEMRVLEHEVFDELARFFAAEHQKLQSATLIPELAQRQGFEHYLHQGHFIAAEMNVLPLKHANRPPVRPNPVAILRESAV</sequence>
<reference evidence="8" key="1">
    <citation type="submission" date="2019-09" db="EMBL/GenBank/DDBJ databases">
        <title>Expansion of phycobilisome linker gene families in mesophilic red algae.</title>
        <authorList>
            <person name="Lee J."/>
        </authorList>
    </citation>
    <scope>NUCLEOTIDE SEQUENCE [LARGE SCALE GENOMIC DNA]</scope>
    <source>
        <strain evidence="8">CCMP 1328</strain>
        <tissue evidence="8">Unicellular</tissue>
    </source>
</reference>
<name>A0A5J4YN18_PORPP</name>
<dbReference type="EMBL" id="VRMN01000008">
    <property type="protein sequence ID" value="KAA8492839.1"/>
    <property type="molecule type" value="Genomic_DNA"/>
</dbReference>
<evidence type="ECO:0000256" key="1">
    <source>
        <dbReference type="ARBA" id="ARBA00004123"/>
    </source>
</evidence>
<evidence type="ECO:0000313" key="8">
    <source>
        <dbReference type="EMBL" id="KAA8492839.1"/>
    </source>
</evidence>
<evidence type="ECO:0000256" key="5">
    <source>
        <dbReference type="ARBA" id="ARBA00023163"/>
    </source>
</evidence>
<dbReference type="Pfam" id="PF13867">
    <property type="entry name" value="SAP30_Sin3_bdg"/>
    <property type="match status" value="1"/>
</dbReference>
<comment type="similarity">
    <text evidence="2">Belongs to the SAP30 family.</text>
</comment>
<dbReference type="InterPro" id="IPR025718">
    <property type="entry name" value="SAP30_Sin3-bd"/>
</dbReference>
<keyword evidence="9" id="KW-1185">Reference proteome</keyword>
<organism evidence="8 9">
    <name type="scientific">Porphyridium purpureum</name>
    <name type="common">Red alga</name>
    <name type="synonym">Porphyridium cruentum</name>
    <dbReference type="NCBI Taxonomy" id="35688"/>
    <lineage>
        <taxon>Eukaryota</taxon>
        <taxon>Rhodophyta</taxon>
        <taxon>Bangiophyceae</taxon>
        <taxon>Porphyridiales</taxon>
        <taxon>Porphyridiaceae</taxon>
        <taxon>Porphyridium</taxon>
    </lineage>
</organism>
<keyword evidence="3" id="KW-0678">Repressor</keyword>
<comment type="subcellular location">
    <subcellularLocation>
        <location evidence="1">Nucleus</location>
    </subcellularLocation>
</comment>
<protein>
    <recommendedName>
        <fullName evidence="7">Histone deacetylase complex subunit SAP30 Sin3 binding domain-containing protein</fullName>
    </recommendedName>
</protein>
<accession>A0A5J4YN18</accession>
<dbReference type="GO" id="GO:0005634">
    <property type="term" value="C:nucleus"/>
    <property type="evidence" value="ECO:0007669"/>
    <property type="project" value="UniProtKB-SubCell"/>
</dbReference>
<gene>
    <name evidence="8" type="ORF">FVE85_9111</name>
</gene>
<dbReference type="InterPro" id="IPR038291">
    <property type="entry name" value="SAP30_C_sf"/>
</dbReference>
<dbReference type="AlphaFoldDB" id="A0A5J4YN18"/>
<proteinExistence type="inferred from homology"/>
<evidence type="ECO:0000313" key="9">
    <source>
        <dbReference type="Proteomes" id="UP000324585"/>
    </source>
</evidence>
<evidence type="ECO:0000259" key="7">
    <source>
        <dbReference type="Pfam" id="PF13867"/>
    </source>
</evidence>
<evidence type="ECO:0000256" key="3">
    <source>
        <dbReference type="ARBA" id="ARBA00022491"/>
    </source>
</evidence>
<keyword evidence="4" id="KW-0805">Transcription regulation</keyword>
<keyword evidence="6" id="KW-0539">Nucleus</keyword>
<evidence type="ECO:0000256" key="4">
    <source>
        <dbReference type="ARBA" id="ARBA00023015"/>
    </source>
</evidence>
<feature type="domain" description="Histone deacetylase complex subunit SAP30 Sin3 binding" evidence="7">
    <location>
        <begin position="20"/>
        <end position="64"/>
    </location>
</feature>
<dbReference type="InterPro" id="IPR024145">
    <property type="entry name" value="His_deAcase_SAP30/SAP30L"/>
</dbReference>
<dbReference type="PANTHER" id="PTHR13286">
    <property type="entry name" value="SAP30"/>
    <property type="match status" value="1"/>
</dbReference>
<evidence type="ECO:0000256" key="2">
    <source>
        <dbReference type="ARBA" id="ARBA00006283"/>
    </source>
</evidence>
<dbReference type="Proteomes" id="UP000324585">
    <property type="component" value="Unassembled WGS sequence"/>
</dbReference>
<evidence type="ECO:0000256" key="6">
    <source>
        <dbReference type="ARBA" id="ARBA00023242"/>
    </source>
</evidence>
<dbReference type="Gene3D" id="6.10.160.20">
    <property type="match status" value="1"/>
</dbReference>
<comment type="caution">
    <text evidence="8">The sequence shown here is derived from an EMBL/GenBank/DDBJ whole genome shotgun (WGS) entry which is preliminary data.</text>
</comment>
<dbReference type="OrthoDB" id="510958at2759"/>